<protein>
    <submittedName>
        <fullName evidence="3">Uncharacterized protein</fullName>
    </submittedName>
</protein>
<accession>A0ABU6RNG2</accession>
<dbReference type="Proteomes" id="UP001341840">
    <property type="component" value="Unassembled WGS sequence"/>
</dbReference>
<keyword evidence="2" id="KW-1133">Transmembrane helix</keyword>
<organism evidence="3 4">
    <name type="scientific">Stylosanthes scabra</name>
    <dbReference type="NCBI Taxonomy" id="79078"/>
    <lineage>
        <taxon>Eukaryota</taxon>
        <taxon>Viridiplantae</taxon>
        <taxon>Streptophyta</taxon>
        <taxon>Embryophyta</taxon>
        <taxon>Tracheophyta</taxon>
        <taxon>Spermatophyta</taxon>
        <taxon>Magnoliopsida</taxon>
        <taxon>eudicotyledons</taxon>
        <taxon>Gunneridae</taxon>
        <taxon>Pentapetalae</taxon>
        <taxon>rosids</taxon>
        <taxon>fabids</taxon>
        <taxon>Fabales</taxon>
        <taxon>Fabaceae</taxon>
        <taxon>Papilionoideae</taxon>
        <taxon>50 kb inversion clade</taxon>
        <taxon>dalbergioids sensu lato</taxon>
        <taxon>Dalbergieae</taxon>
        <taxon>Pterocarpus clade</taxon>
        <taxon>Stylosanthes</taxon>
    </lineage>
</organism>
<dbReference type="EMBL" id="JASCZI010031004">
    <property type="protein sequence ID" value="MED6125636.1"/>
    <property type="molecule type" value="Genomic_DNA"/>
</dbReference>
<feature type="compositionally biased region" description="Basic and acidic residues" evidence="1">
    <location>
        <begin position="77"/>
        <end position="88"/>
    </location>
</feature>
<comment type="caution">
    <text evidence="3">The sequence shown here is derived from an EMBL/GenBank/DDBJ whole genome shotgun (WGS) entry which is preliminary data.</text>
</comment>
<feature type="transmembrane region" description="Helical" evidence="2">
    <location>
        <begin position="37"/>
        <end position="59"/>
    </location>
</feature>
<reference evidence="3 4" key="1">
    <citation type="journal article" date="2023" name="Plants (Basel)">
        <title>Bridging the Gap: Combining Genomics and Transcriptomics Approaches to Understand Stylosanthes scabra, an Orphan Legume from the Brazilian Caatinga.</title>
        <authorList>
            <person name="Ferreira-Neto J.R.C."/>
            <person name="da Silva M.D."/>
            <person name="Binneck E."/>
            <person name="de Melo N.F."/>
            <person name="da Silva R.H."/>
            <person name="de Melo A.L.T.M."/>
            <person name="Pandolfi V."/>
            <person name="Bustamante F.O."/>
            <person name="Brasileiro-Vidal A.C."/>
            <person name="Benko-Iseppon A.M."/>
        </authorList>
    </citation>
    <scope>NUCLEOTIDE SEQUENCE [LARGE SCALE GENOMIC DNA]</scope>
    <source>
        <tissue evidence="3">Leaves</tissue>
    </source>
</reference>
<keyword evidence="4" id="KW-1185">Reference proteome</keyword>
<name>A0ABU6RNG2_9FABA</name>
<sequence>MIRCTCQDRSVSEGQIEDEEMKFEDVMRTVQWWLARWWLLVVWVEMMLNVLQVLGLLLVHRLEEQVPLAQQPTHRKVHEEGVQHERTPYRNGLDPQQRSPKRIHPD</sequence>
<proteinExistence type="predicted"/>
<feature type="region of interest" description="Disordered" evidence="1">
    <location>
        <begin position="69"/>
        <end position="106"/>
    </location>
</feature>
<evidence type="ECO:0000256" key="1">
    <source>
        <dbReference type="SAM" id="MobiDB-lite"/>
    </source>
</evidence>
<evidence type="ECO:0000313" key="4">
    <source>
        <dbReference type="Proteomes" id="UP001341840"/>
    </source>
</evidence>
<gene>
    <name evidence="3" type="ORF">PIB30_070525</name>
</gene>
<keyword evidence="2" id="KW-0812">Transmembrane</keyword>
<evidence type="ECO:0000256" key="2">
    <source>
        <dbReference type="SAM" id="Phobius"/>
    </source>
</evidence>
<evidence type="ECO:0000313" key="3">
    <source>
        <dbReference type="EMBL" id="MED6125636.1"/>
    </source>
</evidence>
<keyword evidence="2" id="KW-0472">Membrane</keyword>